<feature type="region of interest" description="Disordered" evidence="1">
    <location>
        <begin position="42"/>
        <end position="104"/>
    </location>
</feature>
<sequence>MGPFRFVHSAVGGRRGAAAPSPDAEVMLPLLWWAQLRTDPRAAAASSPSPRVCGRPSDLTTGELSRRVEQGRGHPSGEAGGRGLQMGPPSASSTVSSGDAREQRAAFTRCADHTTAAAVANDSAWTHAQLHRVQDAARCVDIVAVSPKPSPHACARRPQFNRAATWAPTLFSVNAYPNRSYYGGPEHTCRYCGAGGKINLEPYKRPPFVLADLLSFDGDARSKRFLRLIRVYNSLFAFTSFGAAIDKAINNGTAPYVFKINGIVHHRIGTLLPRRGAMPKFAQLYIHDTNHETQNRLNMFEVDDGVAEQPEREITMALLAMLNDNNKLVKAFRYARERLEQAGNQRITLRLLGCDARQDVQYNLPSSGEVAAIIVGDYTADEYTYDVLVHDRNCGLRRVSCLHPSYMALQYPLLFPYGENGYHLGIRYCDDEDSVGTKRKYVTMLEFVRRHLHYRLHESNPYTCYGRLSAQVIVDAYSTIEGSRLQFIADHQKDLRSESVQGIADAVDRGLISADAVGGKVIVPASFTGSRRYHVMNYQDAMAICRVYGPPDLF</sequence>
<reference evidence="4" key="1">
    <citation type="submission" date="2015-12" db="EMBL/GenBank/DDBJ databases">
        <title>Update maize B73 reference genome by single molecule sequencing technologies.</title>
        <authorList>
            <consortium name="Maize Genome Sequencing Project"/>
            <person name="Ware D."/>
        </authorList>
    </citation>
    <scope>NUCLEOTIDE SEQUENCE [LARGE SCALE GENOMIC DNA]</scope>
    <source>
        <strain evidence="4">cv. B73</strain>
    </source>
</reference>
<dbReference type="InterPro" id="IPR025476">
    <property type="entry name" value="Helitron_helicase-like"/>
</dbReference>
<dbReference type="Pfam" id="PF14214">
    <property type="entry name" value="Helitron_like_N"/>
    <property type="match status" value="1"/>
</dbReference>
<dbReference type="Proteomes" id="UP000007305">
    <property type="component" value="Chromosome 7"/>
</dbReference>
<evidence type="ECO:0000313" key="3">
    <source>
        <dbReference type="EnsemblPlants" id="Zm00001eb314740_P001"/>
    </source>
</evidence>
<accession>A0A804Q9Y5</accession>
<feature type="region of interest" description="Disordered" evidence="1">
    <location>
        <begin position="1"/>
        <end position="21"/>
    </location>
</feature>
<dbReference type="PANTHER" id="PTHR45786:SF74">
    <property type="entry name" value="ATP-DEPENDENT DNA HELICASE"/>
    <property type="match status" value="1"/>
</dbReference>
<protein>
    <recommendedName>
        <fullName evidence="2">Helitron helicase-like domain-containing protein</fullName>
    </recommendedName>
</protein>
<reference evidence="3" key="2">
    <citation type="submission" date="2019-07" db="EMBL/GenBank/DDBJ databases">
        <authorList>
            <person name="Seetharam A."/>
            <person name="Woodhouse M."/>
            <person name="Cannon E."/>
        </authorList>
    </citation>
    <scope>NUCLEOTIDE SEQUENCE [LARGE SCALE GENOMIC DNA]</scope>
    <source>
        <strain evidence="3">cv. B73</strain>
    </source>
</reference>
<keyword evidence="4" id="KW-1185">Reference proteome</keyword>
<name>A0A804Q9Y5_MAIZE</name>
<evidence type="ECO:0000313" key="4">
    <source>
        <dbReference type="Proteomes" id="UP000007305"/>
    </source>
</evidence>
<dbReference type="Gramene" id="Zm00001eb314740_T001">
    <property type="protein sequence ID" value="Zm00001eb314740_P001"/>
    <property type="gene ID" value="Zm00001eb314740"/>
</dbReference>
<reference evidence="3" key="3">
    <citation type="submission" date="2021-05" db="UniProtKB">
        <authorList>
            <consortium name="EnsemblPlants"/>
        </authorList>
    </citation>
    <scope>IDENTIFICATION</scope>
    <source>
        <strain evidence="3">cv. B73</strain>
    </source>
</reference>
<organism evidence="3 4">
    <name type="scientific">Zea mays</name>
    <name type="common">Maize</name>
    <dbReference type="NCBI Taxonomy" id="4577"/>
    <lineage>
        <taxon>Eukaryota</taxon>
        <taxon>Viridiplantae</taxon>
        <taxon>Streptophyta</taxon>
        <taxon>Embryophyta</taxon>
        <taxon>Tracheophyta</taxon>
        <taxon>Spermatophyta</taxon>
        <taxon>Magnoliopsida</taxon>
        <taxon>Liliopsida</taxon>
        <taxon>Poales</taxon>
        <taxon>Poaceae</taxon>
        <taxon>PACMAD clade</taxon>
        <taxon>Panicoideae</taxon>
        <taxon>Andropogonodae</taxon>
        <taxon>Andropogoneae</taxon>
        <taxon>Tripsacinae</taxon>
        <taxon>Zea</taxon>
    </lineage>
</organism>
<feature type="domain" description="Helitron helicase-like" evidence="2">
    <location>
        <begin position="447"/>
        <end position="554"/>
    </location>
</feature>
<dbReference type="PANTHER" id="PTHR45786">
    <property type="entry name" value="DNA BINDING PROTEIN-LIKE"/>
    <property type="match status" value="1"/>
</dbReference>
<dbReference type="EnsemblPlants" id="Zm00001eb314740_T001">
    <property type="protein sequence ID" value="Zm00001eb314740_P001"/>
    <property type="gene ID" value="Zm00001eb314740"/>
</dbReference>
<dbReference type="AlphaFoldDB" id="A0A804Q9Y5"/>
<evidence type="ECO:0000256" key="1">
    <source>
        <dbReference type="SAM" id="MobiDB-lite"/>
    </source>
</evidence>
<evidence type="ECO:0000259" key="2">
    <source>
        <dbReference type="Pfam" id="PF14214"/>
    </source>
</evidence>
<feature type="compositionally biased region" description="Low complexity" evidence="1">
    <location>
        <begin position="42"/>
        <end position="51"/>
    </location>
</feature>
<dbReference type="InParanoid" id="A0A804Q9Y5"/>
<proteinExistence type="predicted"/>